<feature type="transmembrane region" description="Helical" evidence="2">
    <location>
        <begin position="12"/>
        <end position="35"/>
    </location>
</feature>
<dbReference type="RefSeq" id="WP_105331052.1">
    <property type="nucleotide sequence ID" value="NZ_PUHY01000012.1"/>
</dbReference>
<dbReference type="PANTHER" id="PTHR30093">
    <property type="entry name" value="GENERAL SECRETION PATHWAY PROTEIN G"/>
    <property type="match status" value="1"/>
</dbReference>
<evidence type="ECO:0000256" key="2">
    <source>
        <dbReference type="SAM" id="Phobius"/>
    </source>
</evidence>
<dbReference type="PROSITE" id="PS00409">
    <property type="entry name" value="PROKAR_NTER_METHYL"/>
    <property type="match status" value="1"/>
</dbReference>
<dbReference type="InterPro" id="IPR045584">
    <property type="entry name" value="Pilin-like"/>
</dbReference>
<keyword evidence="2" id="KW-0812">Transmembrane</keyword>
<sequence>MNTTPTQRSAGFTLLELLVVIFIIAILLVFLIPSAQRGREAARRMQCQNNIKMIGLAFYNYHETYESLPTAMLSDRRLSGIVALLPQLEQVTLHEEIHRLAEDTVVGNLPPAWDKSFAPWQTELDVLDCPSAPNFTKVNFGWTNYAFSIGDIASNIHQLEVARGAFAPGLYTRFKEITDGTSNTIAMTEIGTIHRRALTGKYAIGQPKQFLKHPDRVWKLTDVTTNRDCWTPYRSDVELHAQGRGYSWADGGAGPGLINTILPPNAPSLAVGGEVAVDGFYSVGGYHARGGAQVLLVDGAVRYISQEIDTGDLKQSPPQEKDYAESSFPSPFGVWGALGSRAGGDDTDDD</sequence>
<evidence type="ECO:0000313" key="4">
    <source>
        <dbReference type="EMBL" id="PQO32039.1"/>
    </source>
</evidence>
<evidence type="ECO:0000256" key="1">
    <source>
        <dbReference type="SAM" id="MobiDB-lite"/>
    </source>
</evidence>
<dbReference type="EMBL" id="PUHY01000012">
    <property type="protein sequence ID" value="PQO32039.1"/>
    <property type="molecule type" value="Genomic_DNA"/>
</dbReference>
<dbReference type="SUPFAM" id="SSF54523">
    <property type="entry name" value="Pili subunits"/>
    <property type="match status" value="1"/>
</dbReference>
<keyword evidence="2" id="KW-0472">Membrane</keyword>
<name>A0A2S8FIL5_9BACT</name>
<dbReference type="AlphaFoldDB" id="A0A2S8FIL5"/>
<dbReference type="Pfam" id="PF07596">
    <property type="entry name" value="SBP_bac_10"/>
    <property type="match status" value="1"/>
</dbReference>
<comment type="caution">
    <text evidence="4">The sequence shown here is derived from an EMBL/GenBank/DDBJ whole genome shotgun (WGS) entry which is preliminary data.</text>
</comment>
<keyword evidence="2" id="KW-1133">Transmembrane helix</keyword>
<evidence type="ECO:0000313" key="5">
    <source>
        <dbReference type="Proteomes" id="UP000238322"/>
    </source>
</evidence>
<feature type="domain" description="DUF1559" evidence="3">
    <location>
        <begin position="36"/>
        <end position="310"/>
    </location>
</feature>
<feature type="region of interest" description="Disordered" evidence="1">
    <location>
        <begin position="311"/>
        <end position="350"/>
    </location>
</feature>
<proteinExistence type="predicted"/>
<protein>
    <recommendedName>
        <fullName evidence="3">DUF1559 domain-containing protein</fullName>
    </recommendedName>
</protein>
<organism evidence="4 5">
    <name type="scientific">Blastopirellula marina</name>
    <dbReference type="NCBI Taxonomy" id="124"/>
    <lineage>
        <taxon>Bacteria</taxon>
        <taxon>Pseudomonadati</taxon>
        <taxon>Planctomycetota</taxon>
        <taxon>Planctomycetia</taxon>
        <taxon>Pirellulales</taxon>
        <taxon>Pirellulaceae</taxon>
        <taxon>Blastopirellula</taxon>
    </lineage>
</organism>
<reference evidence="4 5" key="1">
    <citation type="submission" date="2018-02" db="EMBL/GenBank/DDBJ databases">
        <title>Comparative genomes isolates from brazilian mangrove.</title>
        <authorList>
            <person name="Araujo J.E."/>
            <person name="Taketani R.G."/>
            <person name="Silva M.C.P."/>
            <person name="Loureco M.V."/>
            <person name="Andreote F.D."/>
        </authorList>
    </citation>
    <scope>NUCLEOTIDE SEQUENCE [LARGE SCALE GENOMIC DNA]</scope>
    <source>
        <strain evidence="4 5">Hex-1 MGV</strain>
    </source>
</reference>
<dbReference type="NCBIfam" id="TIGR02532">
    <property type="entry name" value="IV_pilin_GFxxxE"/>
    <property type="match status" value="1"/>
</dbReference>
<gene>
    <name evidence="4" type="ORF">C5Y83_17485</name>
</gene>
<dbReference type="Pfam" id="PF07963">
    <property type="entry name" value="N_methyl"/>
    <property type="match status" value="1"/>
</dbReference>
<dbReference type="InterPro" id="IPR011453">
    <property type="entry name" value="DUF1559"/>
</dbReference>
<dbReference type="Proteomes" id="UP000238322">
    <property type="component" value="Unassembled WGS sequence"/>
</dbReference>
<dbReference type="PANTHER" id="PTHR30093:SF2">
    <property type="entry name" value="TYPE II SECRETION SYSTEM PROTEIN H"/>
    <property type="match status" value="1"/>
</dbReference>
<dbReference type="InterPro" id="IPR012902">
    <property type="entry name" value="N_methyl_site"/>
</dbReference>
<dbReference type="OrthoDB" id="241541at2"/>
<evidence type="ECO:0000259" key="3">
    <source>
        <dbReference type="Pfam" id="PF07596"/>
    </source>
</evidence>
<dbReference type="Gene3D" id="3.30.700.10">
    <property type="entry name" value="Glycoprotein, Type 4 Pilin"/>
    <property type="match status" value="1"/>
</dbReference>
<accession>A0A2S8FIL5</accession>